<dbReference type="RefSeq" id="WP_270124862.1">
    <property type="nucleotide sequence ID" value="NZ_BAAAOM010000001.1"/>
</dbReference>
<dbReference type="EMBL" id="JAVDYD010000001">
    <property type="protein sequence ID" value="MDR7340335.1"/>
    <property type="molecule type" value="Genomic_DNA"/>
</dbReference>
<dbReference type="EMBL" id="JAPZVQ010000029">
    <property type="protein sequence ID" value="MDA1388374.1"/>
    <property type="molecule type" value="Genomic_DNA"/>
</dbReference>
<feature type="transmembrane region" description="Helical" evidence="1">
    <location>
        <begin position="43"/>
        <end position="62"/>
    </location>
</feature>
<evidence type="ECO:0000313" key="3">
    <source>
        <dbReference type="EMBL" id="MDR7340335.1"/>
    </source>
</evidence>
<feature type="transmembrane region" description="Helical" evidence="1">
    <location>
        <begin position="15"/>
        <end position="37"/>
    </location>
</feature>
<protein>
    <submittedName>
        <fullName evidence="2">Uncharacterized protein</fullName>
    </submittedName>
</protein>
<reference evidence="2" key="1">
    <citation type="submission" date="2022-12" db="EMBL/GenBank/DDBJ databases">
        <title>Gycomyces niveus sp.nov., a novel actinomycete isolated from soil in Shouguang.</title>
        <authorList>
            <person name="Yang X."/>
        </authorList>
    </citation>
    <scope>NUCLEOTIDE SEQUENCE</scope>
    <source>
        <strain evidence="2">DSM 44724</strain>
    </source>
</reference>
<reference evidence="3 5" key="2">
    <citation type="submission" date="2023-07" db="EMBL/GenBank/DDBJ databases">
        <title>Sequencing the genomes of 1000 actinobacteria strains.</title>
        <authorList>
            <person name="Klenk H.-P."/>
        </authorList>
    </citation>
    <scope>NUCLEOTIDE SEQUENCE [LARGE SCALE GENOMIC DNA]</scope>
    <source>
        <strain evidence="3 5">DSM 44724</strain>
    </source>
</reference>
<comment type="caution">
    <text evidence="2">The sequence shown here is derived from an EMBL/GenBank/DDBJ whole genome shotgun (WGS) entry which is preliminary data.</text>
</comment>
<evidence type="ECO:0000313" key="2">
    <source>
        <dbReference type="EMBL" id="MDA1388374.1"/>
    </source>
</evidence>
<evidence type="ECO:0000256" key="1">
    <source>
        <dbReference type="SAM" id="Phobius"/>
    </source>
</evidence>
<name>A0A9X3PMT7_9ACTN</name>
<sequence length="137" mass="14194">MHPAAPLIKVRHRPAVPAVMTALGALTLVGAITLMTGPAGTGAVGFLLAAVISLTIGALQFAKPYCVFEPATGTLRLIDLFGHRDKVLGAPAGELLFFNGRNLIRVLPDGASAPVKTWPGHPADLRRLSAALPGHHA</sequence>
<keyword evidence="1" id="KW-0472">Membrane</keyword>
<dbReference type="Proteomes" id="UP001145799">
    <property type="component" value="Unassembled WGS sequence"/>
</dbReference>
<accession>A0A9X3PMT7</accession>
<gene>
    <name evidence="3" type="ORF">J2S69_004054</name>
    <name evidence="2" type="ORF">O2L01_25495</name>
</gene>
<keyword evidence="1" id="KW-0812">Transmembrane</keyword>
<proteinExistence type="predicted"/>
<dbReference type="AlphaFoldDB" id="A0A9X3PMT7"/>
<dbReference type="Proteomes" id="UP001183604">
    <property type="component" value="Unassembled WGS sequence"/>
</dbReference>
<organism evidence="2 4">
    <name type="scientific">Glycomyces lechevalierae</name>
    <dbReference type="NCBI Taxonomy" id="256034"/>
    <lineage>
        <taxon>Bacteria</taxon>
        <taxon>Bacillati</taxon>
        <taxon>Actinomycetota</taxon>
        <taxon>Actinomycetes</taxon>
        <taxon>Glycomycetales</taxon>
        <taxon>Glycomycetaceae</taxon>
        <taxon>Glycomyces</taxon>
    </lineage>
</organism>
<evidence type="ECO:0000313" key="5">
    <source>
        <dbReference type="Proteomes" id="UP001183604"/>
    </source>
</evidence>
<evidence type="ECO:0000313" key="4">
    <source>
        <dbReference type="Proteomes" id="UP001145799"/>
    </source>
</evidence>
<keyword evidence="1" id="KW-1133">Transmembrane helix</keyword>
<keyword evidence="5" id="KW-1185">Reference proteome</keyword>